<reference evidence="3" key="1">
    <citation type="journal article" date="2014" name="Int. J. Syst. Evol. Microbiol.">
        <title>Complete genome sequence of Corynebacterium casei LMG S-19264T (=DSM 44701T), isolated from a smear-ripened cheese.</title>
        <authorList>
            <consortium name="US DOE Joint Genome Institute (JGI-PGF)"/>
            <person name="Walter F."/>
            <person name="Albersmeier A."/>
            <person name="Kalinowski J."/>
            <person name="Ruckert C."/>
        </authorList>
    </citation>
    <scope>NUCLEOTIDE SEQUENCE</scope>
    <source>
        <strain evidence="3">CGMCC 1.15966</strain>
    </source>
</reference>
<organism evidence="3 4">
    <name type="scientific">Sphingobacterium cellulitidis</name>
    <dbReference type="NCBI Taxonomy" id="1768011"/>
    <lineage>
        <taxon>Bacteria</taxon>
        <taxon>Pseudomonadati</taxon>
        <taxon>Bacteroidota</taxon>
        <taxon>Sphingobacteriia</taxon>
        <taxon>Sphingobacteriales</taxon>
        <taxon>Sphingobacteriaceae</taxon>
        <taxon>Sphingobacterium</taxon>
    </lineage>
</organism>
<dbReference type="Proteomes" id="UP000614460">
    <property type="component" value="Unassembled WGS sequence"/>
</dbReference>
<comment type="subcellular location">
    <subcellularLocation>
        <location evidence="2">Cytoplasm</location>
    </subcellularLocation>
</comment>
<sequence length="254" mass="28079">MDIFESMKEVKINGIELEICANSIYSANQAQQAGASRVELCQNLENGGTTPSYGQIKLVRNQLHIGVHVLIRPRSGDFLYTDDEFQEIIEDIRYCKSVGCDGVVIGVLNADGSVDKERMQVLVTEAKPMCVVFHRAFDRCNDPQQALEDIIELGCDRILTSGLQNTAWQGKDLLKELIEQANGRIEIMPGSGVDASNVKEILNYTKATSIHSSAKEIVPSKMIFKSNSVTGMDEDEIYSSKEKVAEIITAIQSM</sequence>
<evidence type="ECO:0000256" key="1">
    <source>
        <dbReference type="ARBA" id="ARBA00007768"/>
    </source>
</evidence>
<name>A0A8H9FYX7_9SPHI</name>
<dbReference type="GO" id="GO:0005737">
    <property type="term" value="C:cytoplasm"/>
    <property type="evidence" value="ECO:0007669"/>
    <property type="project" value="UniProtKB-SubCell"/>
</dbReference>
<dbReference type="FunFam" id="3.20.20.380:FF:000001">
    <property type="entry name" value="Copper homeostasis protein CutC"/>
    <property type="match status" value="1"/>
</dbReference>
<dbReference type="Pfam" id="PF03932">
    <property type="entry name" value="CutC"/>
    <property type="match status" value="1"/>
</dbReference>
<evidence type="ECO:0000256" key="2">
    <source>
        <dbReference type="HAMAP-Rule" id="MF_00795"/>
    </source>
</evidence>
<dbReference type="PANTHER" id="PTHR12598">
    <property type="entry name" value="COPPER HOMEOSTASIS PROTEIN CUTC"/>
    <property type="match status" value="1"/>
</dbReference>
<protein>
    <recommendedName>
        <fullName evidence="2">PF03932 family protein CutC</fullName>
    </recommendedName>
</protein>
<gene>
    <name evidence="2 3" type="primary">cutC</name>
    <name evidence="3" type="ORF">GCM10011516_13500</name>
</gene>
<accession>A0A8H9FYX7</accession>
<dbReference type="AlphaFoldDB" id="A0A8H9FYX7"/>
<evidence type="ECO:0000313" key="4">
    <source>
        <dbReference type="Proteomes" id="UP000614460"/>
    </source>
</evidence>
<comment type="caution">
    <text evidence="3">The sequence shown here is derived from an EMBL/GenBank/DDBJ whole genome shotgun (WGS) entry which is preliminary data.</text>
</comment>
<comment type="caution">
    <text evidence="2">Once thought to be involved in copper homeostasis, experiments in E.coli have shown this is not the case.</text>
</comment>
<dbReference type="EMBL" id="BMKM01000002">
    <property type="protein sequence ID" value="GGE17088.1"/>
    <property type="molecule type" value="Genomic_DNA"/>
</dbReference>
<dbReference type="SUPFAM" id="SSF110395">
    <property type="entry name" value="CutC-like"/>
    <property type="match status" value="1"/>
</dbReference>
<evidence type="ECO:0000313" key="3">
    <source>
        <dbReference type="EMBL" id="GGE17088.1"/>
    </source>
</evidence>
<dbReference type="InterPro" id="IPR005627">
    <property type="entry name" value="CutC-like"/>
</dbReference>
<keyword evidence="4" id="KW-1185">Reference proteome</keyword>
<proteinExistence type="inferred from homology"/>
<keyword evidence="2" id="KW-0963">Cytoplasm</keyword>
<reference evidence="3" key="2">
    <citation type="submission" date="2020-09" db="EMBL/GenBank/DDBJ databases">
        <authorList>
            <person name="Sun Q."/>
            <person name="Zhou Y."/>
        </authorList>
    </citation>
    <scope>NUCLEOTIDE SEQUENCE</scope>
    <source>
        <strain evidence="3">CGMCC 1.15966</strain>
    </source>
</reference>
<dbReference type="GO" id="GO:0005507">
    <property type="term" value="F:copper ion binding"/>
    <property type="evidence" value="ECO:0007669"/>
    <property type="project" value="TreeGrafter"/>
</dbReference>
<dbReference type="PANTHER" id="PTHR12598:SF0">
    <property type="entry name" value="COPPER HOMEOSTASIS PROTEIN CUTC HOMOLOG"/>
    <property type="match status" value="1"/>
</dbReference>
<comment type="similarity">
    <text evidence="1 2">Belongs to the CutC family.</text>
</comment>
<dbReference type="HAMAP" id="MF_00795">
    <property type="entry name" value="CutC"/>
    <property type="match status" value="1"/>
</dbReference>
<dbReference type="InterPro" id="IPR036822">
    <property type="entry name" value="CutC-like_dom_sf"/>
</dbReference>
<dbReference type="Gene3D" id="3.20.20.380">
    <property type="entry name" value="Copper homeostasis (CutC) domain"/>
    <property type="match status" value="1"/>
</dbReference>